<evidence type="ECO:0000259" key="1">
    <source>
        <dbReference type="PROSITE" id="PS51412"/>
    </source>
</evidence>
<organism evidence="2 3">
    <name type="scientific">Marasmius tenuissimus</name>
    <dbReference type="NCBI Taxonomy" id="585030"/>
    <lineage>
        <taxon>Eukaryota</taxon>
        <taxon>Fungi</taxon>
        <taxon>Dikarya</taxon>
        <taxon>Basidiomycota</taxon>
        <taxon>Agaricomycotina</taxon>
        <taxon>Agaricomycetes</taxon>
        <taxon>Agaricomycetidae</taxon>
        <taxon>Agaricales</taxon>
        <taxon>Marasmiineae</taxon>
        <taxon>Marasmiaceae</taxon>
        <taxon>Marasmius</taxon>
    </lineage>
</organism>
<dbReference type="PROSITE" id="PS51412">
    <property type="entry name" value="MACPF_2"/>
    <property type="match status" value="1"/>
</dbReference>
<evidence type="ECO:0000313" key="3">
    <source>
        <dbReference type="Proteomes" id="UP001437256"/>
    </source>
</evidence>
<dbReference type="Proteomes" id="UP001437256">
    <property type="component" value="Unassembled WGS sequence"/>
</dbReference>
<sequence>MSDDFPPLNRLGYSLDMLTVTPLSIKAVDESIKRGRKIIDYDPDYRVREVKLGEQFLQLHDDNEVSQRVPGDITYKVPGHIGVSTDLSNFQGSFLTYRSGSEAFNSFQADASLSIKYMCVSGGASASYATEKTLRRENQHAFYSFNADLYSANLKDYIDDINEKALKNRIADLPQPFDGNNKDHEKKYRDFFGQFGTHVINYCTYGARCQLNVWASNSESSVNNRFSASVTASYNGVFTSGQFDASVKKEDQYKDFMELKQADVTAQGGELNAGVYFVQHPDNMEAYDAWGKTVASYPNVTSLSTIEIWSLLRDAAAEELRNAADQLEKAFNHLKSHKEVHRTQVTLTIESDWAEFSLLTPSAVIIKDGDLPDNTVFSETKVQWGKEHSHDYHRQDVRFIIVNDGSPIDFAISHGSDGGAPGKGTAKVITQQGTYENSEITDNNWNTQWYYQKPVNPQAQETRLMTARKPREWQDTLTDYLHEVNHYEGESPVAL</sequence>
<protein>
    <recommendedName>
        <fullName evidence="1">MACPF domain-containing protein</fullName>
    </recommendedName>
</protein>
<proteinExistence type="predicted"/>
<dbReference type="EMBL" id="JBBXMP010000001">
    <property type="protein sequence ID" value="KAL0072623.1"/>
    <property type="molecule type" value="Genomic_DNA"/>
</dbReference>
<evidence type="ECO:0000313" key="2">
    <source>
        <dbReference type="EMBL" id="KAL0072623.1"/>
    </source>
</evidence>
<dbReference type="SMART" id="SM00457">
    <property type="entry name" value="MACPF"/>
    <property type="match status" value="1"/>
</dbReference>
<dbReference type="InterPro" id="IPR020864">
    <property type="entry name" value="MACPF"/>
</dbReference>
<keyword evidence="3" id="KW-1185">Reference proteome</keyword>
<comment type="caution">
    <text evidence="2">The sequence shown here is derived from an EMBL/GenBank/DDBJ whole genome shotgun (WGS) entry which is preliminary data.</text>
</comment>
<feature type="domain" description="MACPF" evidence="1">
    <location>
        <begin position="1"/>
        <end position="342"/>
    </location>
</feature>
<name>A0ABR3AGC5_9AGAR</name>
<gene>
    <name evidence="2" type="ORF">AAF712_000386</name>
</gene>
<reference evidence="2 3" key="1">
    <citation type="submission" date="2024-05" db="EMBL/GenBank/DDBJ databases">
        <title>A draft genome resource for the thread blight pathogen Marasmius tenuissimus strain MS-2.</title>
        <authorList>
            <person name="Yulfo-Soto G.E."/>
            <person name="Baruah I.K."/>
            <person name="Amoako-Attah I."/>
            <person name="Bukari Y."/>
            <person name="Meinhardt L.W."/>
            <person name="Bailey B.A."/>
            <person name="Cohen S.P."/>
        </authorList>
    </citation>
    <scope>NUCLEOTIDE SEQUENCE [LARGE SCALE GENOMIC DNA]</scope>
    <source>
        <strain evidence="2 3">MS-2</strain>
    </source>
</reference>
<accession>A0ABR3AGC5</accession>
<dbReference type="Pfam" id="PF01823">
    <property type="entry name" value="MACPF"/>
    <property type="match status" value="1"/>
</dbReference>